<reference evidence="1 2" key="2">
    <citation type="journal article" date="2022" name="Mol. Ecol. Resour.">
        <title>The genomes of chicory, endive, great burdock and yacon provide insights into Asteraceae paleo-polyploidization history and plant inulin production.</title>
        <authorList>
            <person name="Fan W."/>
            <person name="Wang S."/>
            <person name="Wang H."/>
            <person name="Wang A."/>
            <person name="Jiang F."/>
            <person name="Liu H."/>
            <person name="Zhao H."/>
            <person name="Xu D."/>
            <person name="Zhang Y."/>
        </authorList>
    </citation>
    <scope>NUCLEOTIDE SEQUENCE [LARGE SCALE GENOMIC DNA]</scope>
    <source>
        <strain evidence="2">cv. Yunnan</strain>
        <tissue evidence="1">Leaves</tissue>
    </source>
</reference>
<organism evidence="1 2">
    <name type="scientific">Smallanthus sonchifolius</name>
    <dbReference type="NCBI Taxonomy" id="185202"/>
    <lineage>
        <taxon>Eukaryota</taxon>
        <taxon>Viridiplantae</taxon>
        <taxon>Streptophyta</taxon>
        <taxon>Embryophyta</taxon>
        <taxon>Tracheophyta</taxon>
        <taxon>Spermatophyta</taxon>
        <taxon>Magnoliopsida</taxon>
        <taxon>eudicotyledons</taxon>
        <taxon>Gunneridae</taxon>
        <taxon>Pentapetalae</taxon>
        <taxon>asterids</taxon>
        <taxon>campanulids</taxon>
        <taxon>Asterales</taxon>
        <taxon>Asteraceae</taxon>
        <taxon>Asteroideae</taxon>
        <taxon>Heliantheae alliance</taxon>
        <taxon>Millerieae</taxon>
        <taxon>Smallanthus</taxon>
    </lineage>
</organism>
<protein>
    <submittedName>
        <fullName evidence="1">Uncharacterized protein</fullName>
    </submittedName>
</protein>
<evidence type="ECO:0000313" key="1">
    <source>
        <dbReference type="EMBL" id="KAI3829860.1"/>
    </source>
</evidence>
<dbReference type="EMBL" id="CM042018">
    <property type="protein sequence ID" value="KAI3829860.1"/>
    <property type="molecule type" value="Genomic_DNA"/>
</dbReference>
<name>A0ACB9KC62_9ASTR</name>
<proteinExistence type="predicted"/>
<gene>
    <name evidence="1" type="ORF">L1987_03990</name>
</gene>
<dbReference type="Proteomes" id="UP001056120">
    <property type="component" value="Linkage Group LG01"/>
</dbReference>
<accession>A0ACB9KC62</accession>
<comment type="caution">
    <text evidence="1">The sequence shown here is derived from an EMBL/GenBank/DDBJ whole genome shotgun (WGS) entry which is preliminary data.</text>
</comment>
<reference evidence="2" key="1">
    <citation type="journal article" date="2022" name="Mol. Ecol. Resour.">
        <title>The genomes of chicory, endive, great burdock and yacon provide insights into Asteraceae palaeo-polyploidization history and plant inulin production.</title>
        <authorList>
            <person name="Fan W."/>
            <person name="Wang S."/>
            <person name="Wang H."/>
            <person name="Wang A."/>
            <person name="Jiang F."/>
            <person name="Liu H."/>
            <person name="Zhao H."/>
            <person name="Xu D."/>
            <person name="Zhang Y."/>
        </authorList>
    </citation>
    <scope>NUCLEOTIDE SEQUENCE [LARGE SCALE GENOMIC DNA]</scope>
    <source>
        <strain evidence="2">cv. Yunnan</strain>
    </source>
</reference>
<sequence length="172" mass="18800">MLTGKPLRGTPYRPFVALPSFIFALYNENQKPGPGTERHFGLLYLNGTNVYPIDLSGKTLEPESGKGLPVPTNNEPYKGRIWCVAARGANATALDGARLFACGQGNGTCDPIELGGKCFKPDSVWWHASYAFSSYWVQFRKSGATCYFNGLAVQTTQNPSKCCVHVIFPKSN</sequence>
<keyword evidence="2" id="KW-1185">Reference proteome</keyword>
<evidence type="ECO:0000313" key="2">
    <source>
        <dbReference type="Proteomes" id="UP001056120"/>
    </source>
</evidence>